<dbReference type="Proteomes" id="UP000036932">
    <property type="component" value="Unassembled WGS sequence"/>
</dbReference>
<dbReference type="NCBIfam" id="NF008752">
    <property type="entry name" value="PRK11784.1-4"/>
    <property type="match status" value="1"/>
</dbReference>
<dbReference type="PANTHER" id="PTHR30401">
    <property type="entry name" value="TRNA 2-SELENOURIDINE SYNTHASE"/>
    <property type="match status" value="1"/>
</dbReference>
<evidence type="ECO:0000313" key="4">
    <source>
        <dbReference type="Proteomes" id="UP000036932"/>
    </source>
</evidence>
<dbReference type="SUPFAM" id="SSF52821">
    <property type="entry name" value="Rhodanese/Cell cycle control phosphatase"/>
    <property type="match status" value="1"/>
</dbReference>
<organism evidence="3 4">
    <name type="scientific">Paenibacillus solani</name>
    <dbReference type="NCBI Taxonomy" id="1705565"/>
    <lineage>
        <taxon>Bacteria</taxon>
        <taxon>Bacillati</taxon>
        <taxon>Bacillota</taxon>
        <taxon>Bacilli</taxon>
        <taxon>Bacillales</taxon>
        <taxon>Paenibacillaceae</taxon>
        <taxon>Paenibacillus</taxon>
    </lineage>
</organism>
<evidence type="ECO:0000259" key="2">
    <source>
        <dbReference type="PROSITE" id="PS50206"/>
    </source>
</evidence>
<accession>A0A0M1P6P0</accession>
<dbReference type="InterPro" id="IPR001763">
    <property type="entry name" value="Rhodanese-like_dom"/>
</dbReference>
<dbReference type="NCBIfam" id="TIGR03167">
    <property type="entry name" value="tRNA_sel_U_synt"/>
    <property type="match status" value="1"/>
</dbReference>
<evidence type="ECO:0000313" key="3">
    <source>
        <dbReference type="EMBL" id="KOR90077.1"/>
    </source>
</evidence>
<protein>
    <submittedName>
        <fullName evidence="3">tRNA 2-selenouridine synthase</fullName>
    </submittedName>
</protein>
<reference evidence="4" key="1">
    <citation type="submission" date="2015-08" db="EMBL/GenBank/DDBJ databases">
        <title>Genome sequencing project for genomic taxonomy and phylogenomics of Bacillus-like bacteria.</title>
        <authorList>
            <person name="Liu B."/>
            <person name="Wang J."/>
            <person name="Zhu Y."/>
            <person name="Liu G."/>
            <person name="Chen Q."/>
            <person name="Chen Z."/>
            <person name="Lan J."/>
            <person name="Che J."/>
            <person name="Ge C."/>
            <person name="Shi H."/>
            <person name="Pan Z."/>
            <person name="Liu X."/>
        </authorList>
    </citation>
    <scope>NUCLEOTIDE SEQUENCE [LARGE SCALE GENOMIC DNA]</scope>
    <source>
        <strain evidence="4">FJAT-22460</strain>
    </source>
</reference>
<dbReference type="Pfam" id="PF00581">
    <property type="entry name" value="Rhodanese"/>
    <property type="match status" value="1"/>
</dbReference>
<dbReference type="InterPro" id="IPR027417">
    <property type="entry name" value="P-loop_NTPase"/>
</dbReference>
<dbReference type="GO" id="GO:0002098">
    <property type="term" value="P:tRNA wobble uridine modification"/>
    <property type="evidence" value="ECO:0007669"/>
    <property type="project" value="InterPro"/>
</dbReference>
<dbReference type="InterPro" id="IPR058840">
    <property type="entry name" value="AAA_SelU"/>
</dbReference>
<gene>
    <name evidence="3" type="ORF">AM231_13650</name>
</gene>
<dbReference type="Gene3D" id="3.40.250.10">
    <property type="entry name" value="Rhodanese-like domain"/>
    <property type="match status" value="1"/>
</dbReference>
<feature type="domain" description="Rhodanese" evidence="2">
    <location>
        <begin position="15"/>
        <end position="134"/>
    </location>
</feature>
<dbReference type="EMBL" id="LIUT01000001">
    <property type="protein sequence ID" value="KOR90077.1"/>
    <property type="molecule type" value="Genomic_DNA"/>
</dbReference>
<dbReference type="NCBIfam" id="NF008750">
    <property type="entry name" value="PRK11784.1-2"/>
    <property type="match status" value="1"/>
</dbReference>
<dbReference type="PROSITE" id="PS50206">
    <property type="entry name" value="RHODANESE_3"/>
    <property type="match status" value="1"/>
</dbReference>
<evidence type="ECO:0000256" key="1">
    <source>
        <dbReference type="ARBA" id="ARBA00023266"/>
    </source>
</evidence>
<proteinExistence type="predicted"/>
<dbReference type="GO" id="GO:0043828">
    <property type="term" value="F:tRNA 2-selenouridine synthase activity"/>
    <property type="evidence" value="ECO:0007669"/>
    <property type="project" value="InterPro"/>
</dbReference>
<keyword evidence="4" id="KW-1185">Reference proteome</keyword>
<dbReference type="AlphaFoldDB" id="A0A0M1P6P0"/>
<name>A0A0M1P6P0_9BACL</name>
<dbReference type="SUPFAM" id="SSF52540">
    <property type="entry name" value="P-loop containing nucleoside triphosphate hydrolases"/>
    <property type="match status" value="1"/>
</dbReference>
<dbReference type="Gene3D" id="3.40.50.300">
    <property type="entry name" value="P-loop containing nucleotide triphosphate hydrolases"/>
    <property type="match status" value="1"/>
</dbReference>
<dbReference type="Pfam" id="PF26341">
    <property type="entry name" value="AAA_SelU"/>
    <property type="match status" value="1"/>
</dbReference>
<dbReference type="SMART" id="SM00450">
    <property type="entry name" value="RHOD"/>
    <property type="match status" value="1"/>
</dbReference>
<dbReference type="PATRIC" id="fig|1705565.3.peg.4764"/>
<dbReference type="InterPro" id="IPR017582">
    <property type="entry name" value="SelU"/>
</dbReference>
<dbReference type="PANTHER" id="PTHR30401:SF0">
    <property type="entry name" value="TRNA 2-SELENOURIDINE SYNTHASE"/>
    <property type="match status" value="1"/>
</dbReference>
<dbReference type="RefSeq" id="WP_054403007.1">
    <property type="nucleotide sequence ID" value="NZ_LIUT01000001.1"/>
</dbReference>
<sequence>MFQDITVHELMEQRNTKKITLIDVRSPSEYKDSTIPGSVNIPVFNDEERAEIGTIYKQVSVDAAKERGLAIMSAKLPNFVKQFKEIEGDKAVYCWRGGMRSRTAATVLSLMDIHVNRITGGIKAYRKHVLDSLEHMQLDADAVVLQGLTGTGKTAVLKQLQLEGYPVVDLEGLAGHRGSIFGHIGLQSNNQKTFDSVLFERLKELQSAPYLLVEAESKRIGKIVVPDFLMEKKASGTTIVLELPMEERVRQLMEDYTPAAHKEHYMAAFQLIKGRIHTPIAAQIEKHLVEGQFAQAIQLLLEHYYDPKYTHTFGQYEGQALIVVSVNRVEEAVDAVKEILRNLTLKKTGS</sequence>
<keyword evidence="1" id="KW-0711">Selenium</keyword>
<dbReference type="OrthoDB" id="9808735at2"/>
<dbReference type="InterPro" id="IPR036873">
    <property type="entry name" value="Rhodanese-like_dom_sf"/>
</dbReference>
<comment type="caution">
    <text evidence="3">The sequence shown here is derived from an EMBL/GenBank/DDBJ whole genome shotgun (WGS) entry which is preliminary data.</text>
</comment>